<feature type="transmembrane region" description="Helical" evidence="1">
    <location>
        <begin position="7"/>
        <end position="25"/>
    </location>
</feature>
<dbReference type="EMBL" id="JAZKKV010000001">
    <property type="protein sequence ID" value="MEE9653586.1"/>
    <property type="molecule type" value="Genomic_DNA"/>
</dbReference>
<accession>A0AB35X5E8</accession>
<reference evidence="2 3" key="1">
    <citation type="submission" date="2023-10" db="EMBL/GenBank/DDBJ databases">
        <title>Wastewater isolates of ESBL- and carbapenemase-producing Gram-negative bacteria from New Zealand.</title>
        <authorList>
            <person name="Straub C."/>
            <person name="Weaver L."/>
            <person name="Cornelius A."/>
            <person name="Mcgill E."/>
            <person name="Dyet K."/>
            <person name="White L."/>
            <person name="Pattis I."/>
        </authorList>
    </citation>
    <scope>NUCLEOTIDE SEQUENCE [LARGE SCALE GENOMIC DNA]</scope>
    <source>
        <strain evidence="2 3">ESBL09</strain>
    </source>
</reference>
<keyword evidence="1" id="KW-0812">Transmembrane</keyword>
<protein>
    <submittedName>
        <fullName evidence="2">Protein MgtS</fullName>
    </submittedName>
</protein>
<gene>
    <name evidence="2" type="primary">mgtS</name>
    <name evidence="2" type="ORF">V4836_05345</name>
</gene>
<dbReference type="InterPro" id="IPR047998">
    <property type="entry name" value="MgtS"/>
</dbReference>
<evidence type="ECO:0000313" key="2">
    <source>
        <dbReference type="EMBL" id="MEE9653586.1"/>
    </source>
</evidence>
<evidence type="ECO:0000313" key="3">
    <source>
        <dbReference type="Proteomes" id="UP001331691"/>
    </source>
</evidence>
<dbReference type="NCBIfam" id="NF033842">
    <property type="entry name" value="small_MgtS"/>
    <property type="match status" value="1"/>
</dbReference>
<sequence>MLDNMQVFLVGMGLILLSGFLTAYFSGRWND</sequence>
<comment type="caution">
    <text evidence="2">The sequence shown here is derived from an EMBL/GenBank/DDBJ whole genome shotgun (WGS) entry which is preliminary data.</text>
</comment>
<dbReference type="RefSeq" id="WP_147281533.1">
    <property type="nucleotide sequence ID" value="NZ_AP022665.1"/>
</dbReference>
<keyword evidence="1" id="KW-1133">Transmembrane helix</keyword>
<keyword evidence="3" id="KW-1185">Reference proteome</keyword>
<dbReference type="AlphaFoldDB" id="A0AB35X5E8"/>
<evidence type="ECO:0000256" key="1">
    <source>
        <dbReference type="SAM" id="Phobius"/>
    </source>
</evidence>
<proteinExistence type="predicted"/>
<dbReference type="Pfam" id="PF22865">
    <property type="entry name" value="MgtS-like"/>
    <property type="match status" value="1"/>
</dbReference>
<organism evidence="2 3">
    <name type="scientific">Kluyvera ascorbata</name>
    <dbReference type="NCBI Taxonomy" id="51288"/>
    <lineage>
        <taxon>Bacteria</taxon>
        <taxon>Pseudomonadati</taxon>
        <taxon>Pseudomonadota</taxon>
        <taxon>Gammaproteobacteria</taxon>
        <taxon>Enterobacterales</taxon>
        <taxon>Enterobacteriaceae</taxon>
        <taxon>Kluyvera</taxon>
    </lineage>
</organism>
<name>A0AB35X5E8_9ENTR</name>
<dbReference type="Proteomes" id="UP001331691">
    <property type="component" value="Unassembled WGS sequence"/>
</dbReference>
<keyword evidence="1" id="KW-0472">Membrane</keyword>